<dbReference type="AlphaFoldDB" id="A0A7G8Q3J4"/>
<reference evidence="2 3" key="1">
    <citation type="submission" date="2020-08" db="EMBL/GenBank/DDBJ databases">
        <title>Dyella sp. G9 isolated from forest soil.</title>
        <authorList>
            <person name="Fu J."/>
            <person name="Qiu L."/>
        </authorList>
    </citation>
    <scope>NUCLEOTIDE SEQUENCE [LARGE SCALE GENOMIC DNA]</scope>
    <source>
        <strain evidence="2 3">G9</strain>
    </source>
</reference>
<evidence type="ECO:0000256" key="1">
    <source>
        <dbReference type="SAM" id="Phobius"/>
    </source>
</evidence>
<dbReference type="RefSeq" id="WP_187056814.1">
    <property type="nucleotide sequence ID" value="NZ_CP060412.1"/>
</dbReference>
<sequence>MSAKFPFAVRRRFMELPEAKADEMIEASQRSWKPCVYVLLASLYVTPVLLFLVGVAVGWMLAPLPWLSAGLYLAGLMLLIWLTPKVVSRVVKPKAFKRIRAAGFNYFCGITGYSINRKR</sequence>
<feature type="transmembrane region" description="Helical" evidence="1">
    <location>
        <begin position="36"/>
        <end position="60"/>
    </location>
</feature>
<organism evidence="2 3">
    <name type="scientific">Dyella telluris</name>
    <dbReference type="NCBI Taxonomy" id="2763498"/>
    <lineage>
        <taxon>Bacteria</taxon>
        <taxon>Pseudomonadati</taxon>
        <taxon>Pseudomonadota</taxon>
        <taxon>Gammaproteobacteria</taxon>
        <taxon>Lysobacterales</taxon>
        <taxon>Rhodanobacteraceae</taxon>
        <taxon>Dyella</taxon>
    </lineage>
</organism>
<dbReference type="Proteomes" id="UP000515873">
    <property type="component" value="Chromosome"/>
</dbReference>
<protein>
    <submittedName>
        <fullName evidence="2">Uncharacterized protein</fullName>
    </submittedName>
</protein>
<evidence type="ECO:0000313" key="3">
    <source>
        <dbReference type="Proteomes" id="UP000515873"/>
    </source>
</evidence>
<evidence type="ECO:0000313" key="2">
    <source>
        <dbReference type="EMBL" id="QNK01352.1"/>
    </source>
</evidence>
<accession>A0A7G8Q3J4</accession>
<proteinExistence type="predicted"/>
<feature type="transmembrane region" description="Helical" evidence="1">
    <location>
        <begin position="66"/>
        <end position="84"/>
    </location>
</feature>
<keyword evidence="3" id="KW-1185">Reference proteome</keyword>
<dbReference type="EMBL" id="CP060412">
    <property type="protein sequence ID" value="QNK01352.1"/>
    <property type="molecule type" value="Genomic_DNA"/>
</dbReference>
<keyword evidence="1" id="KW-0472">Membrane</keyword>
<name>A0A7G8Q3J4_9GAMM</name>
<keyword evidence="1" id="KW-1133">Transmembrane helix</keyword>
<dbReference type="KEGG" id="dtl:H8F01_20305"/>
<gene>
    <name evidence="2" type="ORF">H8F01_20305</name>
</gene>
<keyword evidence="1" id="KW-0812">Transmembrane</keyword>